<dbReference type="GeneID" id="39876928"/>
<dbReference type="EMBL" id="BDSA01000018">
    <property type="protein sequence ID" value="GBE63158.1"/>
    <property type="molecule type" value="Genomic_DNA"/>
</dbReference>
<evidence type="ECO:0000256" key="3">
    <source>
        <dbReference type="SAM" id="Phobius"/>
    </source>
</evidence>
<organism evidence="4 5">
    <name type="scientific">Babesia ovata</name>
    <dbReference type="NCBI Taxonomy" id="189622"/>
    <lineage>
        <taxon>Eukaryota</taxon>
        <taxon>Sar</taxon>
        <taxon>Alveolata</taxon>
        <taxon>Apicomplexa</taxon>
        <taxon>Aconoidasida</taxon>
        <taxon>Piroplasmida</taxon>
        <taxon>Babesiidae</taxon>
        <taxon>Babesia</taxon>
    </lineage>
</organism>
<dbReference type="OrthoDB" id="2441647at2759"/>
<gene>
    <name evidence="4" type="ORF">BOVATA_046510</name>
</gene>
<evidence type="ECO:0000256" key="2">
    <source>
        <dbReference type="SAM" id="MobiDB-lite"/>
    </source>
</evidence>
<dbReference type="Proteomes" id="UP000236319">
    <property type="component" value="Unassembled WGS sequence"/>
</dbReference>
<feature type="region of interest" description="Disordered" evidence="2">
    <location>
        <begin position="954"/>
        <end position="1002"/>
    </location>
</feature>
<accession>A0A2H6KJJ5</accession>
<evidence type="ECO:0000256" key="1">
    <source>
        <dbReference type="SAM" id="Coils"/>
    </source>
</evidence>
<comment type="caution">
    <text evidence="4">The sequence shown here is derived from an EMBL/GenBank/DDBJ whole genome shotgun (WGS) entry which is preliminary data.</text>
</comment>
<feature type="compositionally biased region" description="Polar residues" evidence="2">
    <location>
        <begin position="965"/>
        <end position="976"/>
    </location>
</feature>
<evidence type="ECO:0000313" key="4">
    <source>
        <dbReference type="EMBL" id="GBE63158.1"/>
    </source>
</evidence>
<proteinExistence type="predicted"/>
<keyword evidence="1" id="KW-0175">Coiled coil</keyword>
<feature type="region of interest" description="Disordered" evidence="2">
    <location>
        <begin position="1555"/>
        <end position="1583"/>
    </location>
</feature>
<keyword evidence="3" id="KW-0472">Membrane</keyword>
<keyword evidence="5" id="KW-1185">Reference proteome</keyword>
<evidence type="ECO:0008006" key="6">
    <source>
        <dbReference type="Google" id="ProtNLM"/>
    </source>
</evidence>
<feature type="transmembrane region" description="Helical" evidence="3">
    <location>
        <begin position="1750"/>
        <end position="1773"/>
    </location>
</feature>
<dbReference type="RefSeq" id="XP_028869401.1">
    <property type="nucleotide sequence ID" value="XM_029013568.1"/>
</dbReference>
<dbReference type="VEuPathDB" id="PiroplasmaDB:BOVATA_046510"/>
<reference evidence="4 5" key="1">
    <citation type="journal article" date="2017" name="BMC Genomics">
        <title>Whole-genome assembly of Babesia ovata and comparative genomics between closely related pathogens.</title>
        <authorList>
            <person name="Yamagishi J."/>
            <person name="Asada M."/>
            <person name="Hakimi H."/>
            <person name="Tanaka T.Q."/>
            <person name="Sugimoto C."/>
            <person name="Kawazu S."/>
        </authorList>
    </citation>
    <scope>NUCLEOTIDE SEQUENCE [LARGE SCALE GENOMIC DNA]</scope>
    <source>
        <strain evidence="4 5">Miyake</strain>
    </source>
</reference>
<feature type="coiled-coil region" evidence="1">
    <location>
        <begin position="798"/>
        <end position="829"/>
    </location>
</feature>
<feature type="coiled-coil region" evidence="1">
    <location>
        <begin position="142"/>
        <end position="184"/>
    </location>
</feature>
<evidence type="ECO:0000313" key="5">
    <source>
        <dbReference type="Proteomes" id="UP000236319"/>
    </source>
</evidence>
<sequence>MSFLHGVLQSVKDDDNVKKYDSYIKLTDNNYDLHTVLQNLHSSIGQGRSVFGEQVEKVEERTGAVKDKLGGQYYEEVSRRSRERLQDQLSEWKSTVSRIVREIDNVESYNVNLLDDTLRDKIMHEMRVVEKSVQVLKESVACKMLETQVRNVDNEIDYQEKQVIRKIEEQSANIQATLKNETDKIWNSIESMKDKRRERLNAIGGSLRDLQHFLNDGFNRNYKNKIIDVIDTIKKDVTRVFTDLSDRKARLDELVSTMQGTLNKLSSEFEGKVKDGARQDLGALQGEISGLDGKVKSESGFDNVVSKQLRLLEEAKKPLDKIAASKESGVVPEDGNLELRFHGVIYEPITKLVTNVETAIGKLYGVVTNGQAGEGKTNQKIELVITEIKNKVAAIRDGVLGPVGDGNDGMKKHWFDLREEIQRLVGQLYTNGKYGQSGHLGAIVDGIKRCADKFNEISFKNIVDGWVGDIFKAQPVKTHIENYVGSELHNVNRVEMGIKMQITGMASNVPRMPTSTESVADYLNHIHRVLADFAEKVNPNYGSSIAEQLHSRLRISTRADSQTHLTSAIRDTLSSVKLIANKLTEEIRKFMTESSIEKLKNAVADVQNIGKQFRNTNTSHGEKIDEAFSTVQPALKPLADNLNKATTHGSLFTNGTARTVDTWLGRVRDEVENLEKAFTEQVKSGLGPAVNRFNSNAIDRIQQAAKTAIRHAAQKVAAAHRKIDNGDQFNITGLGTKVKELQQQFDALKTYVMDNKQGTIDIKLQEIQTEVAAKLEKLQNVQDPGSVHAKIEEADGLMEQLRIDIRNRIDNIEQLVKDAEKVLINATDAVDKAVISARTTLTNTIQTLTNELLHVTKHAFDSVNRQIKSLFIEQHKADLSALHKLVERQAKKIKSIIDTDVTNGVKGLLNHMGTWLPHNKSPVIFKNLTYFSDVAVDSKYLLDALLSYTTEQVKTPGKTKGGQAPAQTQSQPQKPSDNLPPPGRVGHSGPTKPVDTSAPKNPNADYLETLKLHVDRLFGTLSMGRFSKTFASQREEFEMFLDTMNPLKFGGPCNPLLDILKEGFKPFLTELRRAYILAYDRAAYNFPWDQDSNSEKCAKVCLTLLSTLNSDLGRLRKKCSKDWYRFPIHRGDVTIIDRNTQPAQIKNPLGHFFQKCGYEVSDAAGRQNGHLRNEKKFTGEEVYKLVAGDSLSHVFRQHGEGPFDFLHEYLQDYYAVGHIATAFATKPPCSVYEMLLWCAGLTYNSVYSALLSSISEKLEEPDKPLGAADGLVAFDMKDTFLNTYPHKVTYANFYELLHHICSKSSSILTTILGFGDEHTMYACDFYDNSIKLYYPKSGAECLDTLLDILRRMFPPLRFLFFQCRVGESDYGWADCHFGKEITPAIWQCTNHSTSESNYKPKCQPTCQANGQSKCQPTSPLQSYLTDSLVGCLPHQLSGIGCKPKCTTCPKSLPGMPCLTPLGFRGFSGTTRKGEDLSNVLRNLFGDTYLASLFCLAPKAPSTLPEHFGFTLSLVNKWNDGGNHLIRDAFKKAIDDRSISLYEDASTLTTALSNAYGSSQSSHSSEKHQSTDPNTEENEPNKGDLSSLSMATACSGQLCAPYVYTLCSDYYTYLGKSHSKLYLSWAVYLPWSLWQYLELLYNAIKDIFCQDWGCRGCLRAETCRRGEHGLTNDKTKSANCHCESMVQCRGMMPTLYKYGFTFGAPAALNKENASKTCSNFCDQLRNVLHSTYFDKLFKECDNFLWKIREPFSITLLALWSLSLLYLLHIAVVRLDVLRIRSDLRSPSSHRIAAQSLLAAARVKALANVKYFSP</sequence>
<protein>
    <recommendedName>
        <fullName evidence="6">C3H1-type domain-containing protein</fullName>
    </recommendedName>
</protein>
<keyword evidence="3" id="KW-0812">Transmembrane</keyword>
<name>A0A2H6KJJ5_9APIC</name>
<keyword evidence="3" id="KW-1133">Transmembrane helix</keyword>